<feature type="region of interest" description="Disordered" evidence="5">
    <location>
        <begin position="133"/>
        <end position="153"/>
    </location>
</feature>
<keyword evidence="3" id="KW-0862">Zinc</keyword>
<dbReference type="CDD" id="cd06257">
    <property type="entry name" value="DnaJ"/>
    <property type="match status" value="1"/>
</dbReference>
<dbReference type="SMART" id="SM00451">
    <property type="entry name" value="ZnF_U1"/>
    <property type="match status" value="1"/>
</dbReference>
<dbReference type="Gene3D" id="3.30.160.60">
    <property type="entry name" value="Classic Zinc Finger"/>
    <property type="match status" value="1"/>
</dbReference>
<dbReference type="Pfam" id="PF12171">
    <property type="entry name" value="zf-C2H2_jaz"/>
    <property type="match status" value="1"/>
</dbReference>
<dbReference type="SUPFAM" id="SSF57667">
    <property type="entry name" value="beta-beta-alpha zinc fingers"/>
    <property type="match status" value="1"/>
</dbReference>
<dbReference type="EMBL" id="JALJOT010000006">
    <property type="protein sequence ID" value="KAK9909705.1"/>
    <property type="molecule type" value="Genomic_DNA"/>
</dbReference>
<dbReference type="InterPro" id="IPR003604">
    <property type="entry name" value="Matrin/U1-like-C_Znf_C2H2"/>
</dbReference>
<keyword evidence="2 4" id="KW-0863">Zinc-finger</keyword>
<dbReference type="SMART" id="SM00271">
    <property type="entry name" value="DnaJ"/>
    <property type="match status" value="1"/>
</dbReference>
<organism evidence="8 9">
    <name type="scientific">Coccomyxa subellipsoidea</name>
    <dbReference type="NCBI Taxonomy" id="248742"/>
    <lineage>
        <taxon>Eukaryota</taxon>
        <taxon>Viridiplantae</taxon>
        <taxon>Chlorophyta</taxon>
        <taxon>core chlorophytes</taxon>
        <taxon>Trebouxiophyceae</taxon>
        <taxon>Trebouxiophyceae incertae sedis</taxon>
        <taxon>Coccomyxaceae</taxon>
        <taxon>Coccomyxa</taxon>
    </lineage>
</organism>
<dbReference type="PANTHER" id="PTHR45495:SF1">
    <property type="entry name" value="DNAJ PROTEIN JJJ1 HOMOLOG"/>
    <property type="match status" value="1"/>
</dbReference>
<dbReference type="PROSITE" id="PS50076">
    <property type="entry name" value="DNAJ_2"/>
    <property type="match status" value="1"/>
</dbReference>
<evidence type="ECO:0000256" key="5">
    <source>
        <dbReference type="SAM" id="MobiDB-lite"/>
    </source>
</evidence>
<evidence type="ECO:0000256" key="1">
    <source>
        <dbReference type="ARBA" id="ARBA00022723"/>
    </source>
</evidence>
<evidence type="ECO:0000259" key="6">
    <source>
        <dbReference type="PROSITE" id="PS50076"/>
    </source>
</evidence>
<dbReference type="PROSITE" id="PS00636">
    <property type="entry name" value="DNAJ_1"/>
    <property type="match status" value="1"/>
</dbReference>
<evidence type="ECO:0000313" key="8">
    <source>
        <dbReference type="EMBL" id="KAK9909705.1"/>
    </source>
</evidence>
<evidence type="ECO:0000256" key="2">
    <source>
        <dbReference type="ARBA" id="ARBA00022771"/>
    </source>
</evidence>
<proteinExistence type="predicted"/>
<dbReference type="InterPro" id="IPR013087">
    <property type="entry name" value="Znf_C2H2_type"/>
</dbReference>
<sequence>MRCLYDVLNVTNDADDTQLKKAYRQAALQWHPDKNQERQQEAEVRFKEIQNAYEILSDKHERAWYDSHRAQILRADGNYQAGGGGFSSDEAAPPEDLSLYQYFSSSCYNSYNDDPKGFYTVYREVFEGLSKHESEAAERTGKKGPSPASFGLSDSPWSEVSAFYRYWLQFVSDREFGWADVHNLASAPNRKVRRLMEEDNKKRRRGARREFQENVRSLVEFVRKRDRRVAAWQQQEELNKQQRLAAEAQRKEEERLQRIQRAREYEDAAWVDAGATDEDSHDEELVLAQDELYCVACDKFFKSANALANHEKSKKHLERAEALRDAMQEEEDALSPIAESDAENEALADTTLWL</sequence>
<dbReference type="InterPro" id="IPR022755">
    <property type="entry name" value="Znf_C2H2_jaz"/>
</dbReference>
<keyword evidence="1" id="KW-0479">Metal-binding</keyword>
<dbReference type="PANTHER" id="PTHR45495">
    <property type="entry name" value="DNAJ PROTEIN JJJ1 HOMOLOG"/>
    <property type="match status" value="1"/>
</dbReference>
<keyword evidence="9" id="KW-1185">Reference proteome</keyword>
<dbReference type="Gene3D" id="1.10.287.110">
    <property type="entry name" value="DnaJ domain"/>
    <property type="match status" value="1"/>
</dbReference>
<evidence type="ECO:0000259" key="7">
    <source>
        <dbReference type="PROSITE" id="PS50157"/>
    </source>
</evidence>
<dbReference type="Pfam" id="PF21884">
    <property type="entry name" value="ZUO1-like_ZHD"/>
    <property type="match status" value="1"/>
</dbReference>
<evidence type="ECO:0000256" key="3">
    <source>
        <dbReference type="ARBA" id="ARBA00022833"/>
    </source>
</evidence>
<dbReference type="InterPro" id="IPR018253">
    <property type="entry name" value="DnaJ_domain_CS"/>
</dbReference>
<dbReference type="PROSITE" id="PS00028">
    <property type="entry name" value="ZINC_FINGER_C2H2_1"/>
    <property type="match status" value="1"/>
</dbReference>
<accession>A0ABR2YSW5</accession>
<dbReference type="Pfam" id="PF00226">
    <property type="entry name" value="DnaJ"/>
    <property type="match status" value="1"/>
</dbReference>
<protein>
    <recommendedName>
        <fullName evidence="10">DnaJ-domain-containing protein</fullName>
    </recommendedName>
</protein>
<evidence type="ECO:0000256" key="4">
    <source>
        <dbReference type="PROSITE-ProRule" id="PRU00042"/>
    </source>
</evidence>
<name>A0ABR2YSW5_9CHLO</name>
<dbReference type="InterPro" id="IPR001623">
    <property type="entry name" value="DnaJ_domain"/>
</dbReference>
<feature type="domain" description="C2H2-type" evidence="7">
    <location>
        <begin position="292"/>
        <end position="321"/>
    </location>
</feature>
<dbReference type="InterPro" id="IPR054076">
    <property type="entry name" value="ZUO1-like_ZHD"/>
</dbReference>
<dbReference type="InterPro" id="IPR036869">
    <property type="entry name" value="J_dom_sf"/>
</dbReference>
<feature type="region of interest" description="Disordered" evidence="5">
    <location>
        <begin position="326"/>
        <end position="354"/>
    </location>
</feature>
<evidence type="ECO:0000313" key="9">
    <source>
        <dbReference type="Proteomes" id="UP001491310"/>
    </source>
</evidence>
<reference evidence="8 9" key="1">
    <citation type="journal article" date="2024" name="Nat. Commun.">
        <title>Phylogenomics reveals the evolutionary origins of lichenization in chlorophyte algae.</title>
        <authorList>
            <person name="Puginier C."/>
            <person name="Libourel C."/>
            <person name="Otte J."/>
            <person name="Skaloud P."/>
            <person name="Haon M."/>
            <person name="Grisel S."/>
            <person name="Petersen M."/>
            <person name="Berrin J.G."/>
            <person name="Delaux P.M."/>
            <person name="Dal Grande F."/>
            <person name="Keller J."/>
        </authorList>
    </citation>
    <scope>NUCLEOTIDE SEQUENCE [LARGE SCALE GENOMIC DNA]</scope>
    <source>
        <strain evidence="8 9">SAG 216-7</strain>
    </source>
</reference>
<dbReference type="SUPFAM" id="SSF46565">
    <property type="entry name" value="Chaperone J-domain"/>
    <property type="match status" value="1"/>
</dbReference>
<comment type="caution">
    <text evidence="8">The sequence shown here is derived from an EMBL/GenBank/DDBJ whole genome shotgun (WGS) entry which is preliminary data.</text>
</comment>
<dbReference type="PROSITE" id="PS50157">
    <property type="entry name" value="ZINC_FINGER_C2H2_2"/>
    <property type="match status" value="1"/>
</dbReference>
<evidence type="ECO:0008006" key="10">
    <source>
        <dbReference type="Google" id="ProtNLM"/>
    </source>
</evidence>
<gene>
    <name evidence="8" type="ORF">WJX75_006377</name>
</gene>
<dbReference type="InterPro" id="IPR044648">
    <property type="entry name" value="JJJ1_plant"/>
</dbReference>
<dbReference type="PRINTS" id="PR00625">
    <property type="entry name" value="JDOMAIN"/>
</dbReference>
<feature type="domain" description="J" evidence="6">
    <location>
        <begin position="3"/>
        <end position="69"/>
    </location>
</feature>
<dbReference type="InterPro" id="IPR036236">
    <property type="entry name" value="Znf_C2H2_sf"/>
</dbReference>
<dbReference type="Proteomes" id="UP001491310">
    <property type="component" value="Unassembled WGS sequence"/>
</dbReference>